<dbReference type="PANTHER" id="PTHR33514:SF1">
    <property type="entry name" value="ABC TRANSPORTER PERMEASE"/>
    <property type="match status" value="1"/>
</dbReference>
<dbReference type="EMBL" id="JAGMVS010000072">
    <property type="protein sequence ID" value="MCM2437958.1"/>
    <property type="molecule type" value="Genomic_DNA"/>
</dbReference>
<protein>
    <submittedName>
        <fullName evidence="6">Energy-coupling factor transporter transmembrane protein EcfT</fullName>
    </submittedName>
</protein>
<dbReference type="InterPro" id="IPR003339">
    <property type="entry name" value="ABC/ECF_trnsptr_transmembrane"/>
</dbReference>
<keyword evidence="3 5" id="KW-1133">Transmembrane helix</keyword>
<name>A0ABT0VJE7_9LACO</name>
<feature type="transmembrane region" description="Helical" evidence="5">
    <location>
        <begin position="68"/>
        <end position="86"/>
    </location>
</feature>
<dbReference type="Proteomes" id="UP001057481">
    <property type="component" value="Unassembled WGS sequence"/>
</dbReference>
<feature type="transmembrane region" description="Helical" evidence="5">
    <location>
        <begin position="200"/>
        <end position="218"/>
    </location>
</feature>
<reference evidence="6" key="1">
    <citation type="submission" date="2021-04" db="EMBL/GenBank/DDBJ databases">
        <title>Taxonomic assessment of Weissella genus.</title>
        <authorList>
            <person name="Fanelli F."/>
            <person name="Chieffi D."/>
            <person name="Dell'Aquila A."/>
            <person name="Gyu-Sung C."/>
            <person name="Franz C.M.A.P."/>
            <person name="Fusco V."/>
        </authorList>
    </citation>
    <scope>NUCLEOTIDE SEQUENCE</scope>
    <source>
        <strain evidence="6">LMG 25373</strain>
    </source>
</reference>
<gene>
    <name evidence="6" type="ORF">KAK10_08550</name>
</gene>
<dbReference type="PANTHER" id="PTHR33514">
    <property type="entry name" value="PROTEIN ABCI12, CHLOROPLASTIC"/>
    <property type="match status" value="1"/>
</dbReference>
<keyword evidence="2 5" id="KW-0812">Transmembrane</keyword>
<comment type="caution">
    <text evidence="6">The sequence shown here is derived from an EMBL/GenBank/DDBJ whole genome shotgun (WGS) entry which is preliminary data.</text>
</comment>
<accession>A0ABT0VJE7</accession>
<feature type="transmembrane region" description="Helical" evidence="5">
    <location>
        <begin position="249"/>
        <end position="271"/>
    </location>
</feature>
<dbReference type="Pfam" id="PF02361">
    <property type="entry name" value="CbiQ"/>
    <property type="match status" value="1"/>
</dbReference>
<evidence type="ECO:0000313" key="7">
    <source>
        <dbReference type="Proteomes" id="UP001057481"/>
    </source>
</evidence>
<proteinExistence type="predicted"/>
<evidence type="ECO:0000256" key="5">
    <source>
        <dbReference type="SAM" id="Phobius"/>
    </source>
</evidence>
<evidence type="ECO:0000313" key="6">
    <source>
        <dbReference type="EMBL" id="MCM2437958.1"/>
    </source>
</evidence>
<evidence type="ECO:0000256" key="3">
    <source>
        <dbReference type="ARBA" id="ARBA00022989"/>
    </source>
</evidence>
<dbReference type="RefSeq" id="WP_205144090.1">
    <property type="nucleotide sequence ID" value="NZ_JAFBDN010000019.1"/>
</dbReference>
<evidence type="ECO:0000256" key="2">
    <source>
        <dbReference type="ARBA" id="ARBA00022692"/>
    </source>
</evidence>
<comment type="subcellular location">
    <subcellularLocation>
        <location evidence="1">Membrane</location>
        <topology evidence="1">Multi-pass membrane protein</topology>
    </subcellularLocation>
</comment>
<dbReference type="CDD" id="cd16914">
    <property type="entry name" value="EcfT"/>
    <property type="match status" value="1"/>
</dbReference>
<organism evidence="6 7">
    <name type="scientific">Periweissella beninensis</name>
    <dbReference type="NCBI Taxonomy" id="504936"/>
    <lineage>
        <taxon>Bacteria</taxon>
        <taxon>Bacillati</taxon>
        <taxon>Bacillota</taxon>
        <taxon>Bacilli</taxon>
        <taxon>Lactobacillales</taxon>
        <taxon>Lactobacillaceae</taxon>
        <taxon>Periweissella</taxon>
    </lineage>
</organism>
<sequence length="284" mass="32209">MNNTFVIDYVPGKTKLQQLQGISKLALLGVMLIFIMISFDIRVLVPMFIFNTGLVIATKPSWQKIKGLLYFILITNTINVLLMYLVSPDIGPQSIGSKHVIFEIIGRYNLSVETLFYLGVRFLKIMCMFVASLWFILSITPSQLAQGLYKLHVPYRICTVVALGLRAIPDILRDYQAINQALQMRGLELDKRRASVFKRLKHAMMIVIPLILTTFEQVDTIASAMDLRLYGSTKKRSYYIEKPLTKVDYLALAVAGLLLLVLIAYCLGVVLHTQVGASRIWYPR</sequence>
<feature type="transmembrane region" description="Helical" evidence="5">
    <location>
        <begin position="25"/>
        <end position="56"/>
    </location>
</feature>
<keyword evidence="7" id="KW-1185">Reference proteome</keyword>
<keyword evidence="4 5" id="KW-0472">Membrane</keyword>
<evidence type="ECO:0000256" key="1">
    <source>
        <dbReference type="ARBA" id="ARBA00004141"/>
    </source>
</evidence>
<evidence type="ECO:0000256" key="4">
    <source>
        <dbReference type="ARBA" id="ARBA00023136"/>
    </source>
</evidence>
<feature type="transmembrane region" description="Helical" evidence="5">
    <location>
        <begin position="115"/>
        <end position="137"/>
    </location>
</feature>